<accession>A0ABS8GRY2</accession>
<evidence type="ECO:0000313" key="3">
    <source>
        <dbReference type="EMBL" id="MCC4212735.1"/>
    </source>
</evidence>
<feature type="chain" id="PRO_5046977774" description="Lipoprotein" evidence="2">
    <location>
        <begin position="25"/>
        <end position="176"/>
    </location>
</feature>
<evidence type="ECO:0008006" key="5">
    <source>
        <dbReference type="Google" id="ProtNLM"/>
    </source>
</evidence>
<dbReference type="RefSeq" id="WP_228229810.1">
    <property type="nucleotide sequence ID" value="NZ_JAJGMW010000009.1"/>
</dbReference>
<evidence type="ECO:0000313" key="4">
    <source>
        <dbReference type="Proteomes" id="UP001197770"/>
    </source>
</evidence>
<gene>
    <name evidence="3" type="ORF">LLW17_08400</name>
</gene>
<protein>
    <recommendedName>
        <fullName evidence="5">Lipoprotein</fullName>
    </recommendedName>
</protein>
<feature type="region of interest" description="Disordered" evidence="1">
    <location>
        <begin position="157"/>
        <end position="176"/>
    </location>
</feature>
<keyword evidence="2" id="KW-0732">Signal</keyword>
<comment type="caution">
    <text evidence="3">The sequence shown here is derived from an EMBL/GenBank/DDBJ whole genome shotgun (WGS) entry which is preliminary data.</text>
</comment>
<feature type="signal peptide" evidence="2">
    <location>
        <begin position="1"/>
        <end position="24"/>
    </location>
</feature>
<evidence type="ECO:0000256" key="1">
    <source>
        <dbReference type="SAM" id="MobiDB-lite"/>
    </source>
</evidence>
<keyword evidence="4" id="KW-1185">Reference proteome</keyword>
<dbReference type="EMBL" id="JAJGMW010000009">
    <property type="protein sequence ID" value="MCC4212735.1"/>
    <property type="molecule type" value="Genomic_DNA"/>
</dbReference>
<reference evidence="3 4" key="1">
    <citation type="submission" date="2021-11" db="EMBL/GenBank/DDBJ databases">
        <title>Seasonal and diel survey of microbial diversity of the Tyrrhenian coast.</title>
        <authorList>
            <person name="Gattoni G."/>
            <person name="Corral P."/>
        </authorList>
    </citation>
    <scope>NUCLEOTIDE SEQUENCE [LARGE SCALE GENOMIC DNA]</scope>
    <source>
        <strain evidence="3 4">Mr9</strain>
    </source>
</reference>
<evidence type="ECO:0000256" key="2">
    <source>
        <dbReference type="SAM" id="SignalP"/>
    </source>
</evidence>
<organism evidence="3 4">
    <name type="scientific">Leeuwenhoekiella parthenopeia</name>
    <dbReference type="NCBI Taxonomy" id="2890320"/>
    <lineage>
        <taxon>Bacteria</taxon>
        <taxon>Pseudomonadati</taxon>
        <taxon>Bacteroidota</taxon>
        <taxon>Flavobacteriia</taxon>
        <taxon>Flavobacteriales</taxon>
        <taxon>Flavobacteriaceae</taxon>
        <taxon>Leeuwenhoekiella</taxon>
    </lineage>
</organism>
<sequence length="176" mass="19074">MKTFKISLLFAVVFLMCSSCISLRNNSRKTPNNLITKERADALHSAYLSNQYVYINNDLPGNAVDNVGALVTDVNDLQLFLESVIALKKRDSISNVGVYVYFGADTLSPGVTKSTVFFEAAYALQSNTKRPSGGSSFAPGMLVTPTTPDSFLPVGEDDSYYDKLHPVGTRKTGSGN</sequence>
<dbReference type="Proteomes" id="UP001197770">
    <property type="component" value="Unassembled WGS sequence"/>
</dbReference>
<proteinExistence type="predicted"/>
<name>A0ABS8GRY2_9FLAO</name>